<protein>
    <submittedName>
        <fullName evidence="1">Uncharacterized protein</fullName>
    </submittedName>
</protein>
<dbReference type="Proteomes" id="UP000701702">
    <property type="component" value="Unassembled WGS sequence"/>
</dbReference>
<keyword evidence="2" id="KW-1185">Reference proteome</keyword>
<name>A0ABN7Y8N2_9BURK</name>
<evidence type="ECO:0000313" key="2">
    <source>
        <dbReference type="Proteomes" id="UP000701702"/>
    </source>
</evidence>
<accession>A0ABN7Y8N2</accession>
<dbReference type="EMBL" id="CAJZAF010000007">
    <property type="protein sequence ID" value="CAG9169749.1"/>
    <property type="molecule type" value="Genomic_DNA"/>
</dbReference>
<sequence length="91" mass="10092">MDSILSARVGALTSRLDECFGLIAAAQAQRQRPVLEELKSQGLSYAQSLAAVRSSQPFRDVHRTLALIERFCELIETELPDHSNVVQPENV</sequence>
<reference evidence="1 2" key="1">
    <citation type="submission" date="2021-08" db="EMBL/GenBank/DDBJ databases">
        <authorList>
            <person name="Peeters C."/>
        </authorList>
    </citation>
    <scope>NUCLEOTIDE SEQUENCE [LARGE SCALE GENOMIC DNA]</scope>
    <source>
        <strain evidence="1 2">LMG 23994</strain>
    </source>
</reference>
<dbReference type="RefSeq" id="WP_224001209.1">
    <property type="nucleotide sequence ID" value="NZ_CAJZAF010000007.1"/>
</dbReference>
<organism evidence="1 2">
    <name type="scientific">Cupriavidus pinatubonensis</name>
    <dbReference type="NCBI Taxonomy" id="248026"/>
    <lineage>
        <taxon>Bacteria</taxon>
        <taxon>Pseudomonadati</taxon>
        <taxon>Pseudomonadota</taxon>
        <taxon>Betaproteobacteria</taxon>
        <taxon>Burkholderiales</taxon>
        <taxon>Burkholderiaceae</taxon>
        <taxon>Cupriavidus</taxon>
    </lineage>
</organism>
<gene>
    <name evidence="1" type="ORF">LMG23994_01644</name>
</gene>
<comment type="caution">
    <text evidence="1">The sequence shown here is derived from an EMBL/GenBank/DDBJ whole genome shotgun (WGS) entry which is preliminary data.</text>
</comment>
<evidence type="ECO:0000313" key="1">
    <source>
        <dbReference type="EMBL" id="CAG9169749.1"/>
    </source>
</evidence>
<proteinExistence type="predicted"/>